<organism evidence="1 2">
    <name type="scientific">Sphingobacterium wenxiniae</name>
    <dbReference type="NCBI Taxonomy" id="683125"/>
    <lineage>
        <taxon>Bacteria</taxon>
        <taxon>Pseudomonadati</taxon>
        <taxon>Bacteroidota</taxon>
        <taxon>Sphingobacteriia</taxon>
        <taxon>Sphingobacteriales</taxon>
        <taxon>Sphingobacteriaceae</taxon>
        <taxon>Sphingobacterium</taxon>
    </lineage>
</organism>
<evidence type="ECO:0000313" key="1">
    <source>
        <dbReference type="EMBL" id="SFT10512.1"/>
    </source>
</evidence>
<dbReference type="Pfam" id="PF04134">
    <property type="entry name" value="DCC1-like"/>
    <property type="match status" value="1"/>
</dbReference>
<accession>A0A1I6VA57</accession>
<reference evidence="1 2" key="1">
    <citation type="submission" date="2016-10" db="EMBL/GenBank/DDBJ databases">
        <authorList>
            <person name="de Groot N.N."/>
        </authorList>
    </citation>
    <scope>NUCLEOTIDE SEQUENCE [LARGE SCALE GENOMIC DNA]</scope>
    <source>
        <strain evidence="1 2">DSM 22789</strain>
    </source>
</reference>
<sequence length="159" mass="18586">MLTSFRIFTLMQAQHDTNHPTILFYDGDCGFCDRTVQFMLNHEKDSSLRFSPLQSAFAEELFQAHAVTHDFSSILVYHQGKFYRKSKAVILLTSFLKQPYLFLGSIGKCIPDRWADWMYEGIARRRKKLWPTASCVLPSPKDRQRFFHDSGKTQQIEQV</sequence>
<evidence type="ECO:0000313" key="2">
    <source>
        <dbReference type="Proteomes" id="UP000198785"/>
    </source>
</evidence>
<dbReference type="Proteomes" id="UP000198785">
    <property type="component" value="Unassembled WGS sequence"/>
</dbReference>
<keyword evidence="2" id="KW-1185">Reference proteome</keyword>
<name>A0A1I6VA57_9SPHI</name>
<dbReference type="GO" id="GO:0015035">
    <property type="term" value="F:protein-disulfide reductase activity"/>
    <property type="evidence" value="ECO:0007669"/>
    <property type="project" value="InterPro"/>
</dbReference>
<dbReference type="InterPro" id="IPR052927">
    <property type="entry name" value="DCC_oxidoreductase"/>
</dbReference>
<dbReference type="PANTHER" id="PTHR33639">
    <property type="entry name" value="THIOL-DISULFIDE OXIDOREDUCTASE DCC"/>
    <property type="match status" value="1"/>
</dbReference>
<gene>
    <name evidence="1" type="ORF">SAMN05660206_11228</name>
</gene>
<dbReference type="OrthoDB" id="9785438at2"/>
<dbReference type="InterPro" id="IPR007263">
    <property type="entry name" value="DCC1-like"/>
</dbReference>
<protein>
    <submittedName>
        <fullName evidence="1">Predicted thiol-disulfide oxidoreductase YuxK, DCC family</fullName>
    </submittedName>
</protein>
<dbReference type="STRING" id="683125.SAMN05660206_11228"/>
<proteinExistence type="predicted"/>
<dbReference type="EMBL" id="FOZZ01000012">
    <property type="protein sequence ID" value="SFT10512.1"/>
    <property type="molecule type" value="Genomic_DNA"/>
</dbReference>
<dbReference type="PANTHER" id="PTHR33639:SF2">
    <property type="entry name" value="DUF393 DOMAIN-CONTAINING PROTEIN"/>
    <property type="match status" value="1"/>
</dbReference>
<dbReference type="AlphaFoldDB" id="A0A1I6VA57"/>